<keyword evidence="1" id="KW-0732">Signal</keyword>
<evidence type="ECO:0000313" key="3">
    <source>
        <dbReference type="Proteomes" id="UP001600039"/>
    </source>
</evidence>
<sequence>MKKILLMLALTLGTISYSQEVEFTFTTDGLTDYVITQCEGKTESEIYKKCIEWIKINYNNPNEVILSTIEDKFIRFQGSGGSGLVKYYRHGGIFTPDSRYIIELSIKEGKYKFDLINLETYSGTVWHEADCFFSRNKNCYNSKGEFKKDYKFYNEISDYFNKINLSLKEKVLGSDEKW</sequence>
<organism evidence="2 3">
    <name type="scientific">Flavobacterium fructosi</name>
    <dbReference type="NCBI Taxonomy" id="3230416"/>
    <lineage>
        <taxon>Bacteria</taxon>
        <taxon>Pseudomonadati</taxon>
        <taxon>Bacteroidota</taxon>
        <taxon>Flavobacteriia</taxon>
        <taxon>Flavobacteriales</taxon>
        <taxon>Flavobacteriaceae</taxon>
        <taxon>Flavobacterium</taxon>
    </lineage>
</organism>
<accession>A0ABW6HIQ0</accession>
<evidence type="ECO:0008006" key="4">
    <source>
        <dbReference type="Google" id="ProtNLM"/>
    </source>
</evidence>
<evidence type="ECO:0000313" key="2">
    <source>
        <dbReference type="EMBL" id="MFE3846613.1"/>
    </source>
</evidence>
<dbReference type="EMBL" id="JBHZQA010000001">
    <property type="protein sequence ID" value="MFE3846613.1"/>
    <property type="molecule type" value="Genomic_DNA"/>
</dbReference>
<dbReference type="RefSeq" id="WP_379856478.1">
    <property type="nucleotide sequence ID" value="NZ_JBHZQA010000001.1"/>
</dbReference>
<proteinExistence type="predicted"/>
<evidence type="ECO:0000256" key="1">
    <source>
        <dbReference type="SAM" id="SignalP"/>
    </source>
</evidence>
<protein>
    <recommendedName>
        <fullName evidence="4">DUF4468 domain-containing protein</fullName>
    </recommendedName>
</protein>
<dbReference type="Proteomes" id="UP001600039">
    <property type="component" value="Unassembled WGS sequence"/>
</dbReference>
<feature type="chain" id="PRO_5045340721" description="DUF4468 domain-containing protein" evidence="1">
    <location>
        <begin position="19"/>
        <end position="178"/>
    </location>
</feature>
<feature type="signal peptide" evidence="1">
    <location>
        <begin position="1"/>
        <end position="18"/>
    </location>
</feature>
<gene>
    <name evidence="2" type="ORF">ACFX5D_01355</name>
</gene>
<name>A0ABW6HIQ0_9FLAO</name>
<keyword evidence="3" id="KW-1185">Reference proteome</keyword>
<reference evidence="2 3" key="1">
    <citation type="submission" date="2024-06" db="EMBL/GenBank/DDBJ databases">
        <title>Flavobacterium spp. isolated from glacier.</title>
        <authorList>
            <person name="Han D."/>
        </authorList>
    </citation>
    <scope>NUCLEOTIDE SEQUENCE [LARGE SCALE GENOMIC DNA]</scope>
    <source>
        <strain evidence="2 3">LB3P45</strain>
    </source>
</reference>
<comment type="caution">
    <text evidence="2">The sequence shown here is derived from an EMBL/GenBank/DDBJ whole genome shotgun (WGS) entry which is preliminary data.</text>
</comment>